<protein>
    <submittedName>
        <fullName evidence="2">Uncharacterized protein</fullName>
    </submittedName>
</protein>
<evidence type="ECO:0000313" key="2">
    <source>
        <dbReference type="EMBL" id="SVE51646.1"/>
    </source>
</evidence>
<proteinExistence type="predicted"/>
<dbReference type="EMBL" id="UINC01222738">
    <property type="protein sequence ID" value="SVE51646.1"/>
    <property type="molecule type" value="Genomic_DNA"/>
</dbReference>
<feature type="non-terminal residue" evidence="2">
    <location>
        <position position="1"/>
    </location>
</feature>
<feature type="region of interest" description="Disordered" evidence="1">
    <location>
        <begin position="30"/>
        <end position="120"/>
    </location>
</feature>
<feature type="compositionally biased region" description="Low complexity" evidence="1">
    <location>
        <begin position="66"/>
        <end position="111"/>
    </location>
</feature>
<organism evidence="2">
    <name type="scientific">marine metagenome</name>
    <dbReference type="NCBI Taxonomy" id="408172"/>
    <lineage>
        <taxon>unclassified sequences</taxon>
        <taxon>metagenomes</taxon>
        <taxon>ecological metagenomes</taxon>
    </lineage>
</organism>
<name>A0A383E4B8_9ZZZZ</name>
<feature type="region of interest" description="Disordered" evidence="1">
    <location>
        <begin position="141"/>
        <end position="183"/>
    </location>
</feature>
<accession>A0A383E4B8</accession>
<gene>
    <name evidence="2" type="ORF">METZ01_LOCUS504500</name>
</gene>
<dbReference type="AlphaFoldDB" id="A0A383E4B8"/>
<sequence length="199" mass="22491">TLSTATGRSKLLERDSFTLLRYDINIDNYKTNKDGYLLPTHEEPKKSITNNKNVNNNNKNKKSNNKKSNSNSNSNNNNNKNKSSNNYSSKRNVLPNANNKNVNNNKLTVNTSITKEPQTPTNKISKIKLKSRFIIEEPVADENNNNNNNNKKSMGGKTRKHQGIHQSGGKKGKLKKGYRYSGKKLKSGISQIIKCKRKK</sequence>
<evidence type="ECO:0000256" key="1">
    <source>
        <dbReference type="SAM" id="MobiDB-lite"/>
    </source>
</evidence>
<feature type="compositionally biased region" description="Basic residues" evidence="1">
    <location>
        <begin position="157"/>
        <end position="183"/>
    </location>
</feature>
<reference evidence="2" key="1">
    <citation type="submission" date="2018-05" db="EMBL/GenBank/DDBJ databases">
        <authorList>
            <person name="Lanie J.A."/>
            <person name="Ng W.-L."/>
            <person name="Kazmierczak K.M."/>
            <person name="Andrzejewski T.M."/>
            <person name="Davidsen T.M."/>
            <person name="Wayne K.J."/>
            <person name="Tettelin H."/>
            <person name="Glass J.I."/>
            <person name="Rusch D."/>
            <person name="Podicherti R."/>
            <person name="Tsui H.-C.T."/>
            <person name="Winkler M.E."/>
        </authorList>
    </citation>
    <scope>NUCLEOTIDE SEQUENCE</scope>
</reference>